<evidence type="ECO:0000256" key="2">
    <source>
        <dbReference type="ARBA" id="ARBA00022692"/>
    </source>
</evidence>
<evidence type="ECO:0000313" key="9">
    <source>
        <dbReference type="Proteomes" id="UP000241462"/>
    </source>
</evidence>
<evidence type="ECO:0000259" key="7">
    <source>
        <dbReference type="Pfam" id="PF20684"/>
    </source>
</evidence>
<dbReference type="GO" id="GO:0016020">
    <property type="term" value="C:membrane"/>
    <property type="evidence" value="ECO:0007669"/>
    <property type="project" value="UniProtKB-SubCell"/>
</dbReference>
<evidence type="ECO:0000256" key="1">
    <source>
        <dbReference type="ARBA" id="ARBA00004141"/>
    </source>
</evidence>
<feature type="transmembrane region" description="Helical" evidence="6">
    <location>
        <begin position="250"/>
        <end position="270"/>
    </location>
</feature>
<sequence length="316" mass="34575">MAALASEYLSEILEPEKFAAAIFGVTLTFTILSTNAVGFRTWMRLRRKQLGNDDYLMCAAMMVNLVQNALVMHGTFVGIGSPDSKLNSEIEQEGREYLFLWQIFYAISLVFIKTSILTTLKRVDTKRRFIYAIWGLIALVIVLCVAVIITLLAKCRPIQANWTGNGTCMDSDIFVALAKTGYALDVVTDLAMAVISTMLLWGPELSVTSKVTTGLALGLGAIAAIASVVRTVYTDAYSSDDNYLYSTGKIVLWTVVECSLGIIAGSLPMLRPAQRSRAHDEKIEELEMNRSDADFRIAVAEAAGTVHQHCGGPRSP</sequence>
<dbReference type="PANTHER" id="PTHR33048:SF15">
    <property type="entry name" value="INTEGRAL MEMBRANE PROTEIN"/>
    <property type="match status" value="1"/>
</dbReference>
<dbReference type="InParanoid" id="A0A2T3A6B0"/>
<evidence type="ECO:0000256" key="3">
    <source>
        <dbReference type="ARBA" id="ARBA00022989"/>
    </source>
</evidence>
<feature type="transmembrane region" description="Helical" evidence="6">
    <location>
        <begin position="129"/>
        <end position="153"/>
    </location>
</feature>
<feature type="transmembrane region" description="Helical" evidence="6">
    <location>
        <begin position="55"/>
        <end position="79"/>
    </location>
</feature>
<comment type="subcellular location">
    <subcellularLocation>
        <location evidence="1">Membrane</location>
        <topology evidence="1">Multi-pass membrane protein</topology>
    </subcellularLocation>
</comment>
<protein>
    <recommendedName>
        <fullName evidence="7">Rhodopsin domain-containing protein</fullName>
    </recommendedName>
</protein>
<dbReference type="Pfam" id="PF20684">
    <property type="entry name" value="Fung_rhodopsin"/>
    <property type="match status" value="1"/>
</dbReference>
<keyword evidence="4 6" id="KW-0472">Membrane</keyword>
<keyword evidence="2 6" id="KW-0812">Transmembrane</keyword>
<evidence type="ECO:0000256" key="4">
    <source>
        <dbReference type="ARBA" id="ARBA00023136"/>
    </source>
</evidence>
<name>A0A2T3A6B0_9PEZI</name>
<accession>A0A2T3A6B0</accession>
<feature type="transmembrane region" description="Helical" evidence="6">
    <location>
        <begin position="213"/>
        <end position="230"/>
    </location>
</feature>
<organism evidence="8 9">
    <name type="scientific">Coniella lustricola</name>
    <dbReference type="NCBI Taxonomy" id="2025994"/>
    <lineage>
        <taxon>Eukaryota</taxon>
        <taxon>Fungi</taxon>
        <taxon>Dikarya</taxon>
        <taxon>Ascomycota</taxon>
        <taxon>Pezizomycotina</taxon>
        <taxon>Sordariomycetes</taxon>
        <taxon>Sordariomycetidae</taxon>
        <taxon>Diaporthales</taxon>
        <taxon>Schizoparmaceae</taxon>
        <taxon>Coniella</taxon>
    </lineage>
</organism>
<dbReference type="STRING" id="2025994.A0A2T3A6B0"/>
<keyword evidence="9" id="KW-1185">Reference proteome</keyword>
<dbReference type="OrthoDB" id="3897607at2759"/>
<feature type="transmembrane region" description="Helical" evidence="6">
    <location>
        <begin position="99"/>
        <end position="117"/>
    </location>
</feature>
<dbReference type="EMBL" id="KZ678456">
    <property type="protein sequence ID" value="PSR83680.1"/>
    <property type="molecule type" value="Genomic_DNA"/>
</dbReference>
<gene>
    <name evidence="8" type="ORF">BD289DRAFT_369632</name>
</gene>
<dbReference type="InterPro" id="IPR052337">
    <property type="entry name" value="SAT4-like"/>
</dbReference>
<reference evidence="8 9" key="1">
    <citation type="journal article" date="2018" name="Mycol. Prog.">
        <title>Coniella lustricola, a new species from submerged detritus.</title>
        <authorList>
            <person name="Raudabaugh D.B."/>
            <person name="Iturriaga T."/>
            <person name="Carver A."/>
            <person name="Mondo S."/>
            <person name="Pangilinan J."/>
            <person name="Lipzen A."/>
            <person name="He G."/>
            <person name="Amirebrahimi M."/>
            <person name="Grigoriev I.V."/>
            <person name="Miller A.N."/>
        </authorList>
    </citation>
    <scope>NUCLEOTIDE SEQUENCE [LARGE SCALE GENOMIC DNA]</scope>
    <source>
        <strain evidence="8 9">B22-T-1</strain>
    </source>
</reference>
<comment type="similarity">
    <text evidence="5">Belongs to the SAT4 family.</text>
</comment>
<dbReference type="PANTHER" id="PTHR33048">
    <property type="entry name" value="PTH11-LIKE INTEGRAL MEMBRANE PROTEIN (AFU_ORTHOLOGUE AFUA_5G11245)"/>
    <property type="match status" value="1"/>
</dbReference>
<keyword evidence="3 6" id="KW-1133">Transmembrane helix</keyword>
<evidence type="ECO:0000313" key="8">
    <source>
        <dbReference type="EMBL" id="PSR83680.1"/>
    </source>
</evidence>
<proteinExistence type="inferred from homology"/>
<feature type="transmembrane region" description="Helical" evidence="6">
    <location>
        <begin position="173"/>
        <end position="201"/>
    </location>
</feature>
<evidence type="ECO:0000256" key="6">
    <source>
        <dbReference type="SAM" id="Phobius"/>
    </source>
</evidence>
<evidence type="ECO:0000256" key="5">
    <source>
        <dbReference type="ARBA" id="ARBA00038359"/>
    </source>
</evidence>
<dbReference type="InterPro" id="IPR049326">
    <property type="entry name" value="Rhodopsin_dom_fungi"/>
</dbReference>
<feature type="domain" description="Rhodopsin" evidence="7">
    <location>
        <begin position="40"/>
        <end position="273"/>
    </location>
</feature>
<dbReference type="Proteomes" id="UP000241462">
    <property type="component" value="Unassembled WGS sequence"/>
</dbReference>
<dbReference type="AlphaFoldDB" id="A0A2T3A6B0"/>
<feature type="transmembrane region" description="Helical" evidence="6">
    <location>
        <begin position="20"/>
        <end position="43"/>
    </location>
</feature>